<feature type="transmembrane region" description="Helical" evidence="5">
    <location>
        <begin position="290"/>
        <end position="308"/>
    </location>
</feature>
<evidence type="ECO:0000256" key="4">
    <source>
        <dbReference type="ARBA" id="ARBA00023136"/>
    </source>
</evidence>
<feature type="transmembrane region" description="Helical" evidence="5">
    <location>
        <begin position="45"/>
        <end position="67"/>
    </location>
</feature>
<feature type="transmembrane region" description="Helical" evidence="5">
    <location>
        <begin position="104"/>
        <end position="127"/>
    </location>
</feature>
<dbReference type="KEGG" id="pez:HWQ56_09910"/>
<feature type="transmembrane region" description="Helical" evidence="5">
    <location>
        <begin position="247"/>
        <end position="278"/>
    </location>
</feature>
<dbReference type="GO" id="GO:0016874">
    <property type="term" value="F:ligase activity"/>
    <property type="evidence" value="ECO:0007669"/>
    <property type="project" value="UniProtKB-KW"/>
</dbReference>
<keyword evidence="3 5" id="KW-1133">Transmembrane helix</keyword>
<reference evidence="7 8" key="1">
    <citation type="submission" date="2020-06" db="EMBL/GenBank/DDBJ databases">
        <title>Pseudomonas eucalypticola sp. nov., an endophyte of Eucalyptus dunnii leaves with biocontrol ability of eucalyptus leaf blight.</title>
        <authorList>
            <person name="Liu Y."/>
            <person name="Song Z."/>
            <person name="Zeng H."/>
            <person name="Lu M."/>
            <person name="Wang X."/>
            <person name="Lian X."/>
            <person name="Zhang Q."/>
        </authorList>
    </citation>
    <scope>NUCLEOTIDE SEQUENCE [LARGE SCALE GENOMIC DNA]</scope>
    <source>
        <strain evidence="7 8">NP-1</strain>
    </source>
</reference>
<protein>
    <submittedName>
        <fullName evidence="7">O-antigen ligase family protein</fullName>
    </submittedName>
</protein>
<accession>A0A7D5D5X4</accession>
<feature type="transmembrane region" description="Helical" evidence="5">
    <location>
        <begin position="367"/>
        <end position="387"/>
    </location>
</feature>
<feature type="transmembrane region" description="Helical" evidence="5">
    <location>
        <begin position="159"/>
        <end position="179"/>
    </location>
</feature>
<evidence type="ECO:0000256" key="5">
    <source>
        <dbReference type="SAM" id="Phobius"/>
    </source>
</evidence>
<gene>
    <name evidence="7" type="ORF">HWQ56_09910</name>
</gene>
<feature type="domain" description="O-antigen ligase-related" evidence="6">
    <location>
        <begin position="252"/>
        <end position="380"/>
    </location>
</feature>
<evidence type="ECO:0000313" key="7">
    <source>
        <dbReference type="EMBL" id="QKZ04079.1"/>
    </source>
</evidence>
<dbReference type="GO" id="GO:0016020">
    <property type="term" value="C:membrane"/>
    <property type="evidence" value="ECO:0007669"/>
    <property type="project" value="UniProtKB-SubCell"/>
</dbReference>
<organism evidence="7 8">
    <name type="scientific">Pseudomonas eucalypticola</name>
    <dbReference type="NCBI Taxonomy" id="2599595"/>
    <lineage>
        <taxon>Bacteria</taxon>
        <taxon>Pseudomonadati</taxon>
        <taxon>Pseudomonadota</taxon>
        <taxon>Gammaproteobacteria</taxon>
        <taxon>Pseudomonadales</taxon>
        <taxon>Pseudomonadaceae</taxon>
        <taxon>Pseudomonas</taxon>
    </lineage>
</organism>
<evidence type="ECO:0000256" key="3">
    <source>
        <dbReference type="ARBA" id="ARBA00022989"/>
    </source>
</evidence>
<keyword evidence="7" id="KW-0436">Ligase</keyword>
<evidence type="ECO:0000256" key="2">
    <source>
        <dbReference type="ARBA" id="ARBA00022692"/>
    </source>
</evidence>
<dbReference type="PANTHER" id="PTHR37422">
    <property type="entry name" value="TEICHURONIC ACID BIOSYNTHESIS PROTEIN TUAE"/>
    <property type="match status" value="1"/>
</dbReference>
<proteinExistence type="predicted"/>
<keyword evidence="8" id="KW-1185">Reference proteome</keyword>
<sequence length="465" mass="50504">MPMAFPLALIVSVVFGVLAWLLPAPKVMAVMVGIAAVVTILRKPLWGLLLFAVIATFLPYTTVNVGIRTTVSEALVMLVWASVMAQHLFGQMHRAPKALHTERMVIAFMLFSALPFVVGQVVIDAAGNGPVNWVRWLFNLSTLFLVPRLLDTPRKREQLVIALLLGTLGLLLLAIPVYLKDRTPDTLTGILGRLGYGSVDQLSEGLAGLSGRMASPWTHPNITGGAMALLVPLAACFGLTRTGWSKALGVAVTLLGLVGLLLTGSRGALVSLVLVLIWLARKRVPYTGRALMVAVVGAALLLMFYPPLQDRVMDLFSSNDASTSVRFDEYANFPRAMALYPLGIGFKVDPPVPGTTLWGISNLYLNYIYKLGLLGLVMFLVVVRSWWKYTRPTTKALVLTPDNALWMGTLIGLLAALVSGLFDHYFSFTMVLVALFWLLLGLNLQEAKRLRATAATSLALPGNRP</sequence>
<evidence type="ECO:0000256" key="1">
    <source>
        <dbReference type="ARBA" id="ARBA00004141"/>
    </source>
</evidence>
<dbReference type="InterPro" id="IPR051533">
    <property type="entry name" value="WaaL-like"/>
</dbReference>
<dbReference type="EMBL" id="CP056030">
    <property type="protein sequence ID" value="QKZ04079.1"/>
    <property type="molecule type" value="Genomic_DNA"/>
</dbReference>
<comment type="subcellular location">
    <subcellularLocation>
        <location evidence="1">Membrane</location>
        <topology evidence="1">Multi-pass membrane protein</topology>
    </subcellularLocation>
</comment>
<feature type="transmembrane region" description="Helical" evidence="5">
    <location>
        <begin position="399"/>
        <end position="419"/>
    </location>
</feature>
<dbReference type="InterPro" id="IPR007016">
    <property type="entry name" value="O-antigen_ligase-rel_domated"/>
</dbReference>
<dbReference type="PANTHER" id="PTHR37422:SF23">
    <property type="entry name" value="TEICHURONIC ACID BIOSYNTHESIS PROTEIN TUAE"/>
    <property type="match status" value="1"/>
</dbReference>
<name>A0A7D5D5X4_9PSED</name>
<evidence type="ECO:0000313" key="8">
    <source>
        <dbReference type="Proteomes" id="UP000509568"/>
    </source>
</evidence>
<keyword evidence="2 5" id="KW-0812">Transmembrane</keyword>
<feature type="transmembrane region" description="Helical" evidence="5">
    <location>
        <begin position="425"/>
        <end position="444"/>
    </location>
</feature>
<dbReference type="AlphaFoldDB" id="A0A7D5D5X4"/>
<keyword evidence="4 5" id="KW-0472">Membrane</keyword>
<dbReference type="Pfam" id="PF04932">
    <property type="entry name" value="Wzy_C"/>
    <property type="match status" value="1"/>
</dbReference>
<dbReference type="RefSeq" id="WP_176570330.1">
    <property type="nucleotide sequence ID" value="NZ_CP056030.1"/>
</dbReference>
<evidence type="ECO:0000259" key="6">
    <source>
        <dbReference type="Pfam" id="PF04932"/>
    </source>
</evidence>
<dbReference type="Proteomes" id="UP000509568">
    <property type="component" value="Chromosome"/>
</dbReference>